<comment type="caution">
    <text evidence="2">The sequence shown here is derived from an EMBL/GenBank/DDBJ whole genome shotgun (WGS) entry which is preliminary data.</text>
</comment>
<gene>
    <name evidence="2" type="primary">NCL1_48450</name>
    <name evidence="2" type="ORF">TNCV_4472731</name>
</gene>
<dbReference type="Pfam" id="PF16087">
    <property type="entry name" value="DUF4817"/>
    <property type="match status" value="1"/>
</dbReference>
<dbReference type="EMBL" id="BMAU01021304">
    <property type="protein sequence ID" value="GFY11290.1"/>
    <property type="molecule type" value="Genomic_DNA"/>
</dbReference>
<dbReference type="Proteomes" id="UP000887159">
    <property type="component" value="Unassembled WGS sequence"/>
</dbReference>
<organism evidence="2 3">
    <name type="scientific">Trichonephila clavipes</name>
    <name type="common">Golden silk orbweaver</name>
    <name type="synonym">Nephila clavipes</name>
    <dbReference type="NCBI Taxonomy" id="2585209"/>
    <lineage>
        <taxon>Eukaryota</taxon>
        <taxon>Metazoa</taxon>
        <taxon>Ecdysozoa</taxon>
        <taxon>Arthropoda</taxon>
        <taxon>Chelicerata</taxon>
        <taxon>Arachnida</taxon>
        <taxon>Araneae</taxon>
        <taxon>Araneomorphae</taxon>
        <taxon>Entelegynae</taxon>
        <taxon>Araneoidea</taxon>
        <taxon>Nephilidae</taxon>
        <taxon>Trichonephila</taxon>
    </lineage>
</organism>
<reference evidence="2" key="1">
    <citation type="submission" date="2020-08" db="EMBL/GenBank/DDBJ databases">
        <title>Multicomponent nature underlies the extraordinary mechanical properties of spider dragline silk.</title>
        <authorList>
            <person name="Kono N."/>
            <person name="Nakamura H."/>
            <person name="Mori M."/>
            <person name="Yoshida Y."/>
            <person name="Ohtoshi R."/>
            <person name="Malay A.D."/>
            <person name="Moran D.A.P."/>
            <person name="Tomita M."/>
            <person name="Numata K."/>
            <person name="Arakawa K."/>
        </authorList>
    </citation>
    <scope>NUCLEOTIDE SEQUENCE</scope>
</reference>
<sequence length="167" mass="18567">MPSSDQSNCDAHDTIANGQKISQRLPGLESLRKKKDIVGYGNLLKINGTRYLTLKEAAIMLQLKYPGETAPNASTITRLVQRFRDTGSVADRKQSGTIKGTASILKTKMADVETALQNSPMKISSVNINIVTEFISLLNSDRRYLGCSKTKQRVTHQGTVWNFKLYF</sequence>
<dbReference type="AlphaFoldDB" id="A0A8X6SH21"/>
<evidence type="ECO:0000313" key="2">
    <source>
        <dbReference type="EMBL" id="GFY11290.1"/>
    </source>
</evidence>
<proteinExistence type="predicted"/>
<accession>A0A8X6SH21</accession>
<protein>
    <submittedName>
        <fullName evidence="2">DUF4817 domain-containing protein</fullName>
    </submittedName>
</protein>
<name>A0A8X6SH21_TRICX</name>
<evidence type="ECO:0000313" key="3">
    <source>
        <dbReference type="Proteomes" id="UP000887159"/>
    </source>
</evidence>
<feature type="domain" description="DUF4817" evidence="1">
    <location>
        <begin position="54"/>
        <end position="90"/>
    </location>
</feature>
<keyword evidence="3" id="KW-1185">Reference proteome</keyword>
<dbReference type="InterPro" id="IPR032135">
    <property type="entry name" value="DUF4817"/>
</dbReference>
<evidence type="ECO:0000259" key="1">
    <source>
        <dbReference type="Pfam" id="PF16087"/>
    </source>
</evidence>